<evidence type="ECO:0000256" key="5">
    <source>
        <dbReference type="ARBA" id="ARBA00022989"/>
    </source>
</evidence>
<comment type="similarity">
    <text evidence="7">Belongs to the UPF0761 family.</text>
</comment>
<evidence type="ECO:0000256" key="2">
    <source>
        <dbReference type="ARBA" id="ARBA00022475"/>
    </source>
</evidence>
<dbReference type="InterPro" id="IPR023679">
    <property type="entry name" value="UPF0761_bac"/>
</dbReference>
<dbReference type="InterPro" id="IPR017039">
    <property type="entry name" value="Virul_fac_BrkB"/>
</dbReference>
<feature type="transmembrane region" description="Helical" evidence="7">
    <location>
        <begin position="119"/>
        <end position="139"/>
    </location>
</feature>
<feature type="transmembrane region" description="Helical" evidence="7">
    <location>
        <begin position="204"/>
        <end position="221"/>
    </location>
</feature>
<dbReference type="OrthoDB" id="9808671at2"/>
<feature type="transmembrane region" description="Helical" evidence="7">
    <location>
        <begin position="160"/>
        <end position="184"/>
    </location>
</feature>
<reference evidence="8 9" key="1">
    <citation type="submission" date="2019-01" db="EMBL/GenBank/DDBJ databases">
        <authorList>
            <person name="Chen W.-M."/>
        </authorList>
    </citation>
    <scope>NUCLEOTIDE SEQUENCE [LARGE SCALE GENOMIC DNA]</scope>
    <source>
        <strain evidence="8 9">CCP-18</strain>
    </source>
</reference>
<keyword evidence="6 7" id="KW-0472">Membrane</keyword>
<gene>
    <name evidence="8" type="ORF">EOD73_02810</name>
</gene>
<evidence type="ECO:0000256" key="1">
    <source>
        <dbReference type="ARBA" id="ARBA00004651"/>
    </source>
</evidence>
<accession>A0A437LRB5</accession>
<dbReference type="HAMAP" id="MF_00672">
    <property type="entry name" value="UPF0761"/>
    <property type="match status" value="1"/>
</dbReference>
<organism evidence="8 9">
    <name type="scientific">Inhella crocodyli</name>
    <dbReference type="NCBI Taxonomy" id="2499851"/>
    <lineage>
        <taxon>Bacteria</taxon>
        <taxon>Pseudomonadati</taxon>
        <taxon>Pseudomonadota</taxon>
        <taxon>Betaproteobacteria</taxon>
        <taxon>Burkholderiales</taxon>
        <taxon>Sphaerotilaceae</taxon>
        <taxon>Inhella</taxon>
    </lineage>
</organism>
<keyword evidence="4 7" id="KW-0812">Transmembrane</keyword>
<protein>
    <recommendedName>
        <fullName evidence="7">UPF0761 membrane protein EOD73_02810</fullName>
    </recommendedName>
</protein>
<comment type="subcellular location">
    <subcellularLocation>
        <location evidence="1 7">Cell membrane</location>
        <topology evidence="1 7">Multi-pass membrane protein</topology>
    </subcellularLocation>
</comment>
<dbReference type="NCBIfam" id="TIGR00765">
    <property type="entry name" value="yihY_not_rbn"/>
    <property type="match status" value="1"/>
</dbReference>
<dbReference type="Proteomes" id="UP000288587">
    <property type="component" value="Unassembled WGS sequence"/>
</dbReference>
<comment type="caution">
    <text evidence="8">The sequence shown here is derived from an EMBL/GenBank/DDBJ whole genome shotgun (WGS) entry which is preliminary data.</text>
</comment>
<evidence type="ECO:0000256" key="7">
    <source>
        <dbReference type="HAMAP-Rule" id="MF_00672"/>
    </source>
</evidence>
<feature type="transmembrane region" description="Helical" evidence="7">
    <location>
        <begin position="233"/>
        <end position="253"/>
    </location>
</feature>
<evidence type="ECO:0000256" key="4">
    <source>
        <dbReference type="ARBA" id="ARBA00022692"/>
    </source>
</evidence>
<dbReference type="GO" id="GO:0005886">
    <property type="term" value="C:plasma membrane"/>
    <property type="evidence" value="ECO:0007669"/>
    <property type="project" value="UniProtKB-SubCell"/>
</dbReference>
<evidence type="ECO:0000256" key="3">
    <source>
        <dbReference type="ARBA" id="ARBA00022519"/>
    </source>
</evidence>
<keyword evidence="2 7" id="KW-1003">Cell membrane</keyword>
<dbReference type="EMBL" id="SACM01000001">
    <property type="protein sequence ID" value="RVT87960.1"/>
    <property type="molecule type" value="Genomic_DNA"/>
</dbReference>
<keyword evidence="5 7" id="KW-1133">Transmembrane helix</keyword>
<evidence type="ECO:0000313" key="9">
    <source>
        <dbReference type="Proteomes" id="UP000288587"/>
    </source>
</evidence>
<dbReference type="PANTHER" id="PTHR30213:SF0">
    <property type="entry name" value="UPF0761 MEMBRANE PROTEIN YIHY"/>
    <property type="match status" value="1"/>
</dbReference>
<dbReference type="PANTHER" id="PTHR30213">
    <property type="entry name" value="INNER MEMBRANE PROTEIN YHJD"/>
    <property type="match status" value="1"/>
</dbReference>
<dbReference type="Pfam" id="PF03631">
    <property type="entry name" value="Virul_fac_BrkB"/>
    <property type="match status" value="1"/>
</dbReference>
<sequence length="416" mass="45649">MTMAPMHFRIATLRRYPLLRLGLGFARGWQRWPWRQSLDGLGTRFDELRLGETAGSLTFTTLIALVPLMVLVFSLFTAFPVFASFQKALEQYFLANLIPDDIAKPVMRWITQFAGKARGLGTAGAAFLGVTALALMLTIDRTLNAIWRVQRPRPLAQRVLVFWAMLTLGPILLGGSLALTSYAVSANRGLVAALPGGLETFLDVVQFTVLTASVAGLFHFIPNTHVRWRHALLGALFVAAGFTLAKMGLAWWLQRVPTYATLYGAFATLPIFLIWIYLGWVIVLLGALLAANAPGFMQGLIQRAPGPGLDFGLSLGVVRELWARQRRGAAGATDLALAQQLRVDPLQLAPVIEGLLALDWVGRLEESGAQRLVLLRNPTETLAAPLIQRCLAPRTPELTPLWARSGWESRPLADLL</sequence>
<dbReference type="AlphaFoldDB" id="A0A437LRB5"/>
<name>A0A437LRB5_9BURK</name>
<proteinExistence type="inferred from homology"/>
<feature type="transmembrane region" description="Helical" evidence="7">
    <location>
        <begin position="265"/>
        <end position="291"/>
    </location>
</feature>
<evidence type="ECO:0000256" key="6">
    <source>
        <dbReference type="ARBA" id="ARBA00023136"/>
    </source>
</evidence>
<keyword evidence="9" id="KW-1185">Reference proteome</keyword>
<evidence type="ECO:0000313" key="8">
    <source>
        <dbReference type="EMBL" id="RVT87960.1"/>
    </source>
</evidence>
<keyword evidence="3" id="KW-0997">Cell inner membrane</keyword>
<feature type="transmembrane region" description="Helical" evidence="7">
    <location>
        <begin position="57"/>
        <end position="83"/>
    </location>
</feature>